<evidence type="ECO:0000313" key="5">
    <source>
        <dbReference type="Proteomes" id="UP000184233"/>
    </source>
</evidence>
<feature type="region of interest" description="Disordered" evidence="1">
    <location>
        <begin position="1"/>
        <end position="64"/>
    </location>
</feature>
<dbReference type="EMBL" id="MKVH01000017">
    <property type="protein sequence ID" value="OJX58636.1"/>
    <property type="molecule type" value="Genomic_DNA"/>
</dbReference>
<proteinExistence type="predicted"/>
<feature type="compositionally biased region" description="Low complexity" evidence="1">
    <location>
        <begin position="20"/>
        <end position="38"/>
    </location>
</feature>
<keyword evidence="2" id="KW-0812">Transmembrane</keyword>
<comment type="caution">
    <text evidence="4">The sequence shown here is derived from an EMBL/GenBank/DDBJ whole genome shotgun (WGS) entry which is preliminary data.</text>
</comment>
<dbReference type="PROSITE" id="PS51724">
    <property type="entry name" value="SPOR"/>
    <property type="match status" value="1"/>
</dbReference>
<dbReference type="Gene3D" id="3.30.70.1070">
    <property type="entry name" value="Sporulation related repeat"/>
    <property type="match status" value="1"/>
</dbReference>
<evidence type="ECO:0000259" key="3">
    <source>
        <dbReference type="PROSITE" id="PS51724"/>
    </source>
</evidence>
<protein>
    <recommendedName>
        <fullName evidence="3">SPOR domain-containing protein</fullName>
    </recommendedName>
</protein>
<feature type="domain" description="SPOR" evidence="3">
    <location>
        <begin position="179"/>
        <end position="257"/>
    </location>
</feature>
<keyword evidence="2" id="KW-0472">Membrane</keyword>
<evidence type="ECO:0000313" key="4">
    <source>
        <dbReference type="EMBL" id="OJX58636.1"/>
    </source>
</evidence>
<reference evidence="4 5" key="1">
    <citation type="submission" date="2016-09" db="EMBL/GenBank/DDBJ databases">
        <title>Genome-resolved meta-omics ties microbial dynamics to process performance in biotechnology for thiocyanate degradation.</title>
        <authorList>
            <person name="Kantor R.S."/>
            <person name="Huddy R.J."/>
            <person name="Iyer R."/>
            <person name="Thomas B.C."/>
            <person name="Brown C.T."/>
            <person name="Anantharaman K."/>
            <person name="Tringe S."/>
            <person name="Hettich R.L."/>
            <person name="Harrison S.T."/>
            <person name="Banfield J.F."/>
        </authorList>
    </citation>
    <scope>NUCLEOTIDE SEQUENCE [LARGE SCALE GENOMIC DNA]</scope>
    <source>
        <strain evidence="4">59-99</strain>
    </source>
</reference>
<dbReference type="GO" id="GO:0042834">
    <property type="term" value="F:peptidoglycan binding"/>
    <property type="evidence" value="ECO:0007669"/>
    <property type="project" value="InterPro"/>
</dbReference>
<sequence length="257" mass="27895">MAQNDTWDDGGFDDKDGFMDDAGASSAAPVPAPDQAAVPPTPEPAPKRIVITEPAPPIPPPPVEEKKRGAGYWTLVIAGLVLFVALGGYGLYWLFGRPTVEDELFIADEGEPSAIVHDTPASTPPTAIDTPLVTRNEGMTDSAVPAPVTRSEQQPNHSKPAPTPRKAPETSLPTTPAPSKNQPLFVVQVFSSPSRDDADEWLQMLKEKSISDGYIAEQQIKGKAWFRVRFGQFGNREDAEAAAIRFGFRQPWIARIR</sequence>
<feature type="compositionally biased region" description="Acidic residues" evidence="1">
    <location>
        <begin position="1"/>
        <end position="11"/>
    </location>
</feature>
<dbReference type="Pfam" id="PF05036">
    <property type="entry name" value="SPOR"/>
    <property type="match status" value="1"/>
</dbReference>
<dbReference type="AlphaFoldDB" id="A0A1M3L1C4"/>
<gene>
    <name evidence="4" type="ORF">BGO89_00035</name>
</gene>
<feature type="compositionally biased region" description="Polar residues" evidence="1">
    <location>
        <begin position="171"/>
        <end position="180"/>
    </location>
</feature>
<organism evidence="4 5">
    <name type="scientific">Candidatus Kapaibacterium thiocyanatum</name>
    <dbReference type="NCBI Taxonomy" id="1895771"/>
    <lineage>
        <taxon>Bacteria</taxon>
        <taxon>Pseudomonadati</taxon>
        <taxon>Candidatus Kapaibacteriota</taxon>
        <taxon>Candidatus Kapaibacteriia</taxon>
        <taxon>Candidatus Kapaibacteriales</taxon>
        <taxon>Candidatus Kapaibacteriaceae</taxon>
        <taxon>Candidatus Kapaibacterium</taxon>
    </lineage>
</organism>
<evidence type="ECO:0000256" key="1">
    <source>
        <dbReference type="SAM" id="MobiDB-lite"/>
    </source>
</evidence>
<accession>A0A1M3L1C4</accession>
<name>A0A1M3L1C4_9BACT</name>
<dbReference type="SUPFAM" id="SSF110997">
    <property type="entry name" value="Sporulation related repeat"/>
    <property type="match status" value="1"/>
</dbReference>
<feature type="region of interest" description="Disordered" evidence="1">
    <location>
        <begin position="115"/>
        <end position="180"/>
    </location>
</feature>
<dbReference type="STRING" id="1895771.BGO89_00035"/>
<evidence type="ECO:0000256" key="2">
    <source>
        <dbReference type="SAM" id="Phobius"/>
    </source>
</evidence>
<dbReference type="InterPro" id="IPR036680">
    <property type="entry name" value="SPOR-like_sf"/>
</dbReference>
<feature type="transmembrane region" description="Helical" evidence="2">
    <location>
        <begin position="72"/>
        <end position="95"/>
    </location>
</feature>
<dbReference type="InterPro" id="IPR007730">
    <property type="entry name" value="SPOR-like_dom"/>
</dbReference>
<keyword evidence="2" id="KW-1133">Transmembrane helix</keyword>
<dbReference type="Proteomes" id="UP000184233">
    <property type="component" value="Unassembled WGS sequence"/>
</dbReference>